<proteinExistence type="predicted"/>
<reference evidence="2" key="1">
    <citation type="journal article" date="2017" name="Nat. Ecol. Evol.">
        <title>Genome expansion and lineage-specific genetic innovations in the forest pathogenic fungi Armillaria.</title>
        <authorList>
            <person name="Sipos G."/>
            <person name="Prasanna A.N."/>
            <person name="Walter M.C."/>
            <person name="O'Connor E."/>
            <person name="Balint B."/>
            <person name="Krizsan K."/>
            <person name="Kiss B."/>
            <person name="Hess J."/>
            <person name="Varga T."/>
            <person name="Slot J."/>
            <person name="Riley R."/>
            <person name="Boka B."/>
            <person name="Rigling D."/>
            <person name="Barry K."/>
            <person name="Lee J."/>
            <person name="Mihaltcheva S."/>
            <person name="LaButti K."/>
            <person name="Lipzen A."/>
            <person name="Waldron R."/>
            <person name="Moloney N.M."/>
            <person name="Sperisen C."/>
            <person name="Kredics L."/>
            <person name="Vagvoelgyi C."/>
            <person name="Patrignani A."/>
            <person name="Fitzpatrick D."/>
            <person name="Nagy I."/>
            <person name="Doyle S."/>
            <person name="Anderson J.B."/>
            <person name="Grigoriev I.V."/>
            <person name="Gueldener U."/>
            <person name="Muensterkoetter M."/>
            <person name="Nagy L.G."/>
        </authorList>
    </citation>
    <scope>NUCLEOTIDE SEQUENCE [LARGE SCALE GENOMIC DNA]</scope>
    <source>
        <strain evidence="2">C18/9</strain>
    </source>
</reference>
<dbReference type="AlphaFoldDB" id="A0A284RTF1"/>
<sequence>MFTQDLKVQAKTTVPLSTLDTVDKLYLWISWKATWNWRWNPYTDISTDVTISARLRLDLCRRVDYDRPISMAGRLFFRSLLLPATLFAMHRSPEKSANLVTFCGIFKRMYVSGHISLRGKQTHIWATANKRGTRAYRLPDNFHDKAQHATPGLIQDTRNGHFSEGLILARERL</sequence>
<evidence type="ECO:0000313" key="1">
    <source>
        <dbReference type="EMBL" id="SJL12012.1"/>
    </source>
</evidence>
<protein>
    <submittedName>
        <fullName evidence="1">Uncharacterized protein</fullName>
    </submittedName>
</protein>
<evidence type="ECO:0000313" key="2">
    <source>
        <dbReference type="Proteomes" id="UP000219338"/>
    </source>
</evidence>
<dbReference type="EMBL" id="FUEG01000016">
    <property type="protein sequence ID" value="SJL12012.1"/>
    <property type="molecule type" value="Genomic_DNA"/>
</dbReference>
<gene>
    <name evidence="1" type="ORF">ARMOST_15428</name>
</gene>
<keyword evidence="2" id="KW-1185">Reference proteome</keyword>
<accession>A0A284RTF1</accession>
<organism evidence="1 2">
    <name type="scientific">Armillaria ostoyae</name>
    <name type="common">Armillaria root rot fungus</name>
    <dbReference type="NCBI Taxonomy" id="47428"/>
    <lineage>
        <taxon>Eukaryota</taxon>
        <taxon>Fungi</taxon>
        <taxon>Dikarya</taxon>
        <taxon>Basidiomycota</taxon>
        <taxon>Agaricomycotina</taxon>
        <taxon>Agaricomycetes</taxon>
        <taxon>Agaricomycetidae</taxon>
        <taxon>Agaricales</taxon>
        <taxon>Marasmiineae</taxon>
        <taxon>Physalacriaceae</taxon>
        <taxon>Armillaria</taxon>
    </lineage>
</organism>
<dbReference type="Proteomes" id="UP000219338">
    <property type="component" value="Unassembled WGS sequence"/>
</dbReference>
<name>A0A284RTF1_ARMOS</name>